<evidence type="ECO:0000313" key="2">
    <source>
        <dbReference type="EMBL" id="MXR00136.1"/>
    </source>
</evidence>
<accession>A0A6B0SG98</accession>
<dbReference type="Pfam" id="PF14944">
    <property type="entry name" value="TCRP1"/>
    <property type="match status" value="1"/>
</dbReference>
<dbReference type="Proteomes" id="UP000322234">
    <property type="component" value="Unassembled WGS sequence"/>
</dbReference>
<evidence type="ECO:0000256" key="1">
    <source>
        <dbReference type="ARBA" id="ARBA00005357"/>
    </source>
</evidence>
<name>A0A6B0SG98_9CETA</name>
<dbReference type="EMBL" id="VBQZ03016846">
    <property type="protein sequence ID" value="MXR00136.1"/>
    <property type="molecule type" value="Genomic_DNA"/>
</dbReference>
<sequence length="77" mass="8441">MVIQPNSTHSAIYQTPVNPPNTNVMAMGMVAGTTVMMSTCTLLTASQHTAIGAYPVFMPTYREQGILAYSYIYAPHW</sequence>
<reference evidence="2" key="1">
    <citation type="submission" date="2019-10" db="EMBL/GenBank/DDBJ databases">
        <title>The sequence and de novo assembly of the wild yak genome.</title>
        <authorList>
            <person name="Liu Y."/>
        </authorList>
    </citation>
    <scope>NUCLEOTIDE SEQUENCE [LARGE SCALE GENOMIC DNA]</scope>
    <source>
        <strain evidence="2">WY2019</strain>
    </source>
</reference>
<proteinExistence type="inferred from homology"/>
<dbReference type="AlphaFoldDB" id="A0A6B0SG98"/>
<comment type="similarity">
    <text evidence="1">Belongs to the FAM168 family.</text>
</comment>
<protein>
    <submittedName>
        <fullName evidence="2">Uncharacterized protein</fullName>
    </submittedName>
</protein>
<comment type="caution">
    <text evidence="2">The sequence shown here is derived from an EMBL/GenBank/DDBJ whole genome shotgun (WGS) entry which is preliminary data.</text>
</comment>
<gene>
    <name evidence="2" type="ORF">E5288_WYG015256</name>
</gene>
<organism evidence="2 3">
    <name type="scientific">Bos mutus</name>
    <name type="common">wild yak</name>
    <dbReference type="NCBI Taxonomy" id="72004"/>
    <lineage>
        <taxon>Eukaryota</taxon>
        <taxon>Metazoa</taxon>
        <taxon>Chordata</taxon>
        <taxon>Craniata</taxon>
        <taxon>Vertebrata</taxon>
        <taxon>Euteleostomi</taxon>
        <taxon>Mammalia</taxon>
        <taxon>Eutheria</taxon>
        <taxon>Laurasiatheria</taxon>
        <taxon>Artiodactyla</taxon>
        <taxon>Ruminantia</taxon>
        <taxon>Pecora</taxon>
        <taxon>Bovidae</taxon>
        <taxon>Bovinae</taxon>
        <taxon>Bos</taxon>
    </lineage>
</organism>
<keyword evidence="3" id="KW-1185">Reference proteome</keyword>
<evidence type="ECO:0000313" key="3">
    <source>
        <dbReference type="Proteomes" id="UP000322234"/>
    </source>
</evidence>
<dbReference type="PANTHER" id="PTHR31844">
    <property type="entry name" value="MYELIN-ASSOCIATED NEURITE-OUTGROWTH INHIBITOR-RELATED"/>
    <property type="match status" value="1"/>
</dbReference>
<dbReference type="InterPro" id="IPR029247">
    <property type="entry name" value="FAM168A/MANI"/>
</dbReference>